<evidence type="ECO:0000313" key="4">
    <source>
        <dbReference type="EMBL" id="CAG9134289.1"/>
    </source>
</evidence>
<gene>
    <name evidence="4" type="ORF">PLXY2_LOCUS12468</name>
</gene>
<feature type="region of interest" description="Disordered" evidence="2">
    <location>
        <begin position="103"/>
        <end position="175"/>
    </location>
</feature>
<dbReference type="InterPro" id="IPR001374">
    <property type="entry name" value="R3H_dom"/>
</dbReference>
<dbReference type="PROSITE" id="PS51061">
    <property type="entry name" value="R3H"/>
    <property type="match status" value="1"/>
</dbReference>
<proteinExistence type="predicted"/>
<dbReference type="CDD" id="cd02642">
    <property type="entry name" value="R3H_encore_like"/>
    <property type="match status" value="1"/>
</dbReference>
<feature type="compositionally biased region" description="Polar residues" evidence="2">
    <location>
        <begin position="217"/>
        <end position="233"/>
    </location>
</feature>
<organism evidence="4 5">
    <name type="scientific">Plutella xylostella</name>
    <name type="common">Diamondback moth</name>
    <name type="synonym">Plutella maculipennis</name>
    <dbReference type="NCBI Taxonomy" id="51655"/>
    <lineage>
        <taxon>Eukaryota</taxon>
        <taxon>Metazoa</taxon>
        <taxon>Ecdysozoa</taxon>
        <taxon>Arthropoda</taxon>
        <taxon>Hexapoda</taxon>
        <taxon>Insecta</taxon>
        <taxon>Pterygota</taxon>
        <taxon>Neoptera</taxon>
        <taxon>Endopterygota</taxon>
        <taxon>Lepidoptera</taxon>
        <taxon>Glossata</taxon>
        <taxon>Ditrysia</taxon>
        <taxon>Yponomeutoidea</taxon>
        <taxon>Plutellidae</taxon>
        <taxon>Plutella</taxon>
    </lineage>
</organism>
<keyword evidence="1" id="KW-0597">Phosphoprotein</keyword>
<feature type="compositionally biased region" description="Polar residues" evidence="2">
    <location>
        <begin position="54"/>
        <end position="66"/>
    </location>
</feature>
<dbReference type="Proteomes" id="UP000653454">
    <property type="component" value="Unassembled WGS sequence"/>
</dbReference>
<feature type="region of interest" description="Disordered" evidence="2">
    <location>
        <begin position="1"/>
        <end position="66"/>
    </location>
</feature>
<keyword evidence="5" id="KW-1185">Reference proteome</keyword>
<dbReference type="GO" id="GO:0003676">
    <property type="term" value="F:nucleic acid binding"/>
    <property type="evidence" value="ECO:0007669"/>
    <property type="project" value="UniProtKB-UniRule"/>
</dbReference>
<dbReference type="EMBL" id="CAJHNJ030000075">
    <property type="protein sequence ID" value="CAG9134289.1"/>
    <property type="molecule type" value="Genomic_DNA"/>
</dbReference>
<dbReference type="InterPro" id="IPR036867">
    <property type="entry name" value="R3H_dom_sf"/>
</dbReference>
<dbReference type="Pfam" id="PF01424">
    <property type="entry name" value="R3H"/>
    <property type="match status" value="1"/>
</dbReference>
<evidence type="ECO:0000256" key="1">
    <source>
        <dbReference type="ARBA" id="ARBA00022553"/>
    </source>
</evidence>
<feature type="region of interest" description="Disordered" evidence="2">
    <location>
        <begin position="194"/>
        <end position="233"/>
    </location>
</feature>
<dbReference type="SMART" id="SM00393">
    <property type="entry name" value="R3H"/>
    <property type="match status" value="1"/>
</dbReference>
<evidence type="ECO:0000256" key="2">
    <source>
        <dbReference type="SAM" id="MobiDB-lite"/>
    </source>
</evidence>
<dbReference type="InterPro" id="IPR051937">
    <property type="entry name" value="R3H_domain_containing"/>
</dbReference>
<comment type="caution">
    <text evidence="4">The sequence shown here is derived from an EMBL/GenBank/DDBJ whole genome shotgun (WGS) entry which is preliminary data.</text>
</comment>
<feature type="compositionally biased region" description="Low complexity" evidence="2">
    <location>
        <begin position="639"/>
        <end position="648"/>
    </location>
</feature>
<evidence type="ECO:0000313" key="5">
    <source>
        <dbReference type="Proteomes" id="UP000653454"/>
    </source>
</evidence>
<dbReference type="AlphaFoldDB" id="A0A8S4G1X9"/>
<accession>A0A8S4G1X9</accession>
<dbReference type="Gene3D" id="3.30.1370.50">
    <property type="entry name" value="R3H-like domain"/>
    <property type="match status" value="1"/>
</dbReference>
<protein>
    <submittedName>
        <fullName evidence="4">(diamondback moth) hypothetical protein</fullName>
    </submittedName>
</protein>
<feature type="region of interest" description="Disordered" evidence="2">
    <location>
        <begin position="596"/>
        <end position="648"/>
    </location>
</feature>
<feature type="compositionally biased region" description="Low complexity" evidence="2">
    <location>
        <begin position="130"/>
        <end position="140"/>
    </location>
</feature>
<evidence type="ECO:0000259" key="3">
    <source>
        <dbReference type="PROSITE" id="PS51061"/>
    </source>
</evidence>
<name>A0A8S4G1X9_PLUXY</name>
<dbReference type="PANTHER" id="PTHR15672:SF8">
    <property type="entry name" value="PROTEIN ENCORE"/>
    <property type="match status" value="1"/>
</dbReference>
<reference evidence="4" key="1">
    <citation type="submission" date="2020-11" db="EMBL/GenBank/DDBJ databases">
        <authorList>
            <person name="Whiteford S."/>
        </authorList>
    </citation>
    <scope>NUCLEOTIDE SEQUENCE</scope>
</reference>
<feature type="domain" description="R3H" evidence="3">
    <location>
        <begin position="288"/>
        <end position="351"/>
    </location>
</feature>
<feature type="compositionally biased region" description="Low complexity" evidence="2">
    <location>
        <begin position="611"/>
        <end position="630"/>
    </location>
</feature>
<dbReference type="PANTHER" id="PTHR15672">
    <property type="entry name" value="CAMP-REGULATED PHOSPHOPROTEIN 21 RELATED R3H DOMAIN CONTAINING PROTEIN"/>
    <property type="match status" value="1"/>
</dbReference>
<sequence>METSDVEKTYPAPEESGPLHRNRSFKSKQLVRSQAIRESASPPRTVSPLPPVKNNAQHVNNRSNSQHVNVITNSANVNNRSDSQHVNVITNNNKENVITVNNSNGKSVKERTISEVESDTSSQVSRVECSDSVSASNSVSDDVRKQPVEIQITQGWDTDPEPAHGARPSPHTQLLSNHPRVACVCGADSRDCRGRRRKYTQKQDSGISDECPDCSDNELSGDTNDNTLRKSSSLDLEEDQSYCRCSDKKETPKNIPFTRADSDERAELHGQELINFIRTTLSRNPRDRTTLLRIERELRQLINDTSRCVVRFPVMTSYGRMLVHRCAALFQLQHRIDPHNKACVIVSKSGGKSIMDTWEVKTPGSAGLLPAKNPLPIFGRCLDYQTKPDLRIFGRCLDCQTKPDLRIFGRCLDYQTKPDLRSFGRCLDYQTKPDLGIFGRCLDCQTKPDLRSFGRCLDYQTKPDLGIFGRCLDCQTKPDLRSFGRCLDYQTKPDLGIFGRCLDCQTKPDLRSFGRCLDYQTKPDLGIFGRCLDCQTKPDLRSFGRCLDYQTKPDLGIFGRCLDYQTKPDLRSFGRCLDYQTKPDLGIFGRSDGEGFYSSEEELPRRRPVKPAALSAAPSTSTAPAPTPSGSRKRKTKASESASESRAA</sequence>
<dbReference type="SUPFAM" id="SSF82708">
    <property type="entry name" value="R3H domain"/>
    <property type="match status" value="1"/>
</dbReference>